<feature type="region of interest" description="Disordered" evidence="1">
    <location>
        <begin position="59"/>
        <end position="92"/>
    </location>
</feature>
<evidence type="ECO:0000313" key="3">
    <source>
        <dbReference type="Proteomes" id="UP001515641"/>
    </source>
</evidence>
<protein>
    <submittedName>
        <fullName evidence="2">Uncharacterized protein</fullName>
    </submittedName>
</protein>
<dbReference type="RefSeq" id="WP_166452614.1">
    <property type="nucleotide sequence ID" value="NZ_JAAOMA010000022.1"/>
</dbReference>
<sequence>MASGLYLVGNSNPAFNLQGFTRVRFPPPPPQHHFMTRHEDSKAPTAQSYRGFLSLEVQHAPPSSQCPHSKDVNMKEQTPSSKHRIEPGRHDKTMPAGLAKVLEMLGAAIKPPSGDATGVKEAEPMADANRDPQAGKPPSAP</sequence>
<evidence type="ECO:0000313" key="2">
    <source>
        <dbReference type="EMBL" id="NHR06670.1"/>
    </source>
</evidence>
<accession>A0ABX0L4N6</accession>
<dbReference type="EMBL" id="JAAOMA010000022">
    <property type="protein sequence ID" value="NHR06670.1"/>
    <property type="molecule type" value="Genomic_DNA"/>
</dbReference>
<keyword evidence="3" id="KW-1185">Reference proteome</keyword>
<evidence type="ECO:0000256" key="1">
    <source>
        <dbReference type="SAM" id="MobiDB-lite"/>
    </source>
</evidence>
<dbReference type="Proteomes" id="UP001515641">
    <property type="component" value="Unassembled WGS sequence"/>
</dbReference>
<feature type="region of interest" description="Disordered" evidence="1">
    <location>
        <begin position="109"/>
        <end position="141"/>
    </location>
</feature>
<gene>
    <name evidence="2" type="ORF">HA052_15890</name>
</gene>
<organism evidence="2 3">
    <name type="scientific">Chromobacterium fluminis</name>
    <dbReference type="NCBI Taxonomy" id="3044269"/>
    <lineage>
        <taxon>Bacteria</taxon>
        <taxon>Pseudomonadati</taxon>
        <taxon>Pseudomonadota</taxon>
        <taxon>Betaproteobacteria</taxon>
        <taxon>Neisseriales</taxon>
        <taxon>Chromobacteriaceae</taxon>
        <taxon>Chromobacterium</taxon>
    </lineage>
</organism>
<proteinExistence type="predicted"/>
<name>A0ABX0L4N6_9NEIS</name>
<feature type="compositionally biased region" description="Basic and acidic residues" evidence="1">
    <location>
        <begin position="83"/>
        <end position="92"/>
    </location>
</feature>
<comment type="caution">
    <text evidence="2">The sequence shown here is derived from an EMBL/GenBank/DDBJ whole genome shotgun (WGS) entry which is preliminary data.</text>
</comment>
<reference evidence="2 3" key="1">
    <citation type="submission" date="2020-03" db="EMBL/GenBank/DDBJ databases">
        <title>Draft genome sequence of environmentally isolated cultures.</title>
        <authorList>
            <person name="Wilson H.S."/>
            <person name="De Leon M.E."/>
        </authorList>
    </citation>
    <scope>NUCLEOTIDE SEQUENCE [LARGE SCALE GENOMIC DNA]</scope>
    <source>
        <strain evidence="2 3">HSC-31F16</strain>
    </source>
</reference>